<evidence type="ECO:0008006" key="3">
    <source>
        <dbReference type="Google" id="ProtNLM"/>
    </source>
</evidence>
<dbReference type="KEGG" id="hae:halTADL_0728"/>
<dbReference type="Pfam" id="PF19102">
    <property type="entry name" value="DUF5789"/>
    <property type="match status" value="1"/>
</dbReference>
<sequence>MRLSETAHMFVDHRYPATTTELIAAYGDSEIQLQNGTETIGDILGRLGEETFDDPAAVRDALMGGVSHKAIGRRFYSDRDQYTPGEHGPDPVSF</sequence>
<dbReference type="EMBL" id="FNYR01000015">
    <property type="protein sequence ID" value="SEI99118.1"/>
    <property type="molecule type" value="Genomic_DNA"/>
</dbReference>
<reference evidence="1 2" key="1">
    <citation type="submission" date="2016-10" db="EMBL/GenBank/DDBJ databases">
        <authorList>
            <person name="de Groot N.N."/>
        </authorList>
    </citation>
    <scope>NUCLEOTIDE SEQUENCE [LARGE SCALE GENOMIC DNA]</scope>
    <source>
        <strain evidence="1 2">DSM 22187</strain>
    </source>
</reference>
<dbReference type="GeneID" id="35001543"/>
<dbReference type="InterPro" id="IPR043899">
    <property type="entry name" value="DUF5789"/>
</dbReference>
<accession>A0A2H4PZM6</accession>
<organism evidence="1 2">
    <name type="scientific">Halohasta litchfieldiae</name>
    <dbReference type="NCBI Taxonomy" id="1073996"/>
    <lineage>
        <taxon>Archaea</taxon>
        <taxon>Methanobacteriati</taxon>
        <taxon>Methanobacteriota</taxon>
        <taxon>Stenosarchaea group</taxon>
        <taxon>Halobacteria</taxon>
        <taxon>Halobacteriales</taxon>
        <taxon>Haloferacaceae</taxon>
        <taxon>Halohasta</taxon>
    </lineage>
</organism>
<dbReference type="RefSeq" id="WP_089672843.1">
    <property type="nucleotide sequence ID" value="NZ_CP024845.1"/>
</dbReference>
<keyword evidence="2" id="KW-1185">Reference proteome</keyword>
<dbReference type="STRING" id="1073996.SAMN05444271_11517"/>
<dbReference type="Proteomes" id="UP000198888">
    <property type="component" value="Unassembled WGS sequence"/>
</dbReference>
<evidence type="ECO:0000313" key="1">
    <source>
        <dbReference type="EMBL" id="SEI99118.1"/>
    </source>
</evidence>
<evidence type="ECO:0000313" key="2">
    <source>
        <dbReference type="Proteomes" id="UP000198888"/>
    </source>
</evidence>
<accession>A0A1H6V3H5</accession>
<protein>
    <recommendedName>
        <fullName evidence="3">DUF2795 domain-containing protein</fullName>
    </recommendedName>
</protein>
<dbReference type="AlphaFoldDB" id="A0A1H6V3H5"/>
<name>A0A1H6V3H5_9EURY</name>
<dbReference type="OrthoDB" id="166188at2157"/>
<gene>
    <name evidence="1" type="ORF">SAMN05444271_11517</name>
</gene>
<proteinExistence type="predicted"/>